<organism evidence="1 2">
    <name type="scientific">Trifolium medium</name>
    <dbReference type="NCBI Taxonomy" id="97028"/>
    <lineage>
        <taxon>Eukaryota</taxon>
        <taxon>Viridiplantae</taxon>
        <taxon>Streptophyta</taxon>
        <taxon>Embryophyta</taxon>
        <taxon>Tracheophyta</taxon>
        <taxon>Spermatophyta</taxon>
        <taxon>Magnoliopsida</taxon>
        <taxon>eudicotyledons</taxon>
        <taxon>Gunneridae</taxon>
        <taxon>Pentapetalae</taxon>
        <taxon>rosids</taxon>
        <taxon>fabids</taxon>
        <taxon>Fabales</taxon>
        <taxon>Fabaceae</taxon>
        <taxon>Papilionoideae</taxon>
        <taxon>50 kb inversion clade</taxon>
        <taxon>NPAAA clade</taxon>
        <taxon>Hologalegina</taxon>
        <taxon>IRL clade</taxon>
        <taxon>Trifolieae</taxon>
        <taxon>Trifolium</taxon>
    </lineage>
</organism>
<name>A0A392NBY9_9FABA</name>
<dbReference type="Proteomes" id="UP000265520">
    <property type="component" value="Unassembled WGS sequence"/>
</dbReference>
<accession>A0A392NBY9</accession>
<sequence length="31" mass="3171">MELARGVACAARGAMLGRFDGVAPGFCAERS</sequence>
<dbReference type="EMBL" id="LXQA010034797">
    <property type="protein sequence ID" value="MCH97376.1"/>
    <property type="molecule type" value="Genomic_DNA"/>
</dbReference>
<gene>
    <name evidence="1" type="ORF">A2U01_0018371</name>
</gene>
<protein>
    <submittedName>
        <fullName evidence="1">Uncharacterized protein</fullName>
    </submittedName>
</protein>
<reference evidence="1 2" key="1">
    <citation type="journal article" date="2018" name="Front. Plant Sci.">
        <title>Red Clover (Trifolium pratense) and Zigzag Clover (T. medium) - A Picture of Genomic Similarities and Differences.</title>
        <authorList>
            <person name="Dluhosova J."/>
            <person name="Istvanek J."/>
            <person name="Nedelnik J."/>
            <person name="Repkova J."/>
        </authorList>
    </citation>
    <scope>NUCLEOTIDE SEQUENCE [LARGE SCALE GENOMIC DNA]</scope>
    <source>
        <strain evidence="2">cv. 10/8</strain>
        <tissue evidence="1">Leaf</tissue>
    </source>
</reference>
<evidence type="ECO:0000313" key="1">
    <source>
        <dbReference type="EMBL" id="MCH97376.1"/>
    </source>
</evidence>
<comment type="caution">
    <text evidence="1">The sequence shown here is derived from an EMBL/GenBank/DDBJ whole genome shotgun (WGS) entry which is preliminary data.</text>
</comment>
<evidence type="ECO:0000313" key="2">
    <source>
        <dbReference type="Proteomes" id="UP000265520"/>
    </source>
</evidence>
<keyword evidence="2" id="KW-1185">Reference proteome</keyword>
<proteinExistence type="predicted"/>
<dbReference type="AlphaFoldDB" id="A0A392NBY9"/>